<dbReference type="Gene3D" id="3.40.640.10">
    <property type="entry name" value="Type I PLP-dependent aspartate aminotransferase-like (Major domain)"/>
    <property type="match status" value="1"/>
</dbReference>
<keyword evidence="3 4" id="KW-0663">Pyridoxal phosphate</keyword>
<gene>
    <name evidence="5" type="ORF">GCM10011366_28690</name>
</gene>
<keyword evidence="5" id="KW-0808">Transferase</keyword>
<dbReference type="Gene3D" id="3.90.1150.10">
    <property type="entry name" value="Aspartate Aminotransferase, domain 1"/>
    <property type="match status" value="1"/>
</dbReference>
<dbReference type="PANTHER" id="PTHR43094">
    <property type="entry name" value="AMINOTRANSFERASE"/>
    <property type="match status" value="1"/>
</dbReference>
<evidence type="ECO:0000256" key="3">
    <source>
        <dbReference type="ARBA" id="ARBA00022898"/>
    </source>
</evidence>
<dbReference type="EMBL" id="BMEM01000005">
    <property type="protein sequence ID" value="GGF59062.1"/>
    <property type="molecule type" value="Genomic_DNA"/>
</dbReference>
<reference evidence="5" key="1">
    <citation type="journal article" date="2014" name="Int. J. Syst. Evol. Microbiol.">
        <title>Complete genome sequence of Corynebacterium casei LMG S-19264T (=DSM 44701T), isolated from a smear-ripened cheese.</title>
        <authorList>
            <consortium name="US DOE Joint Genome Institute (JGI-PGF)"/>
            <person name="Walter F."/>
            <person name="Albersmeier A."/>
            <person name="Kalinowski J."/>
            <person name="Ruckert C."/>
        </authorList>
    </citation>
    <scope>NUCLEOTIDE SEQUENCE</scope>
    <source>
        <strain evidence="5">CGMCC 1.12160</strain>
    </source>
</reference>
<keyword evidence="5" id="KW-0032">Aminotransferase</keyword>
<evidence type="ECO:0000256" key="4">
    <source>
        <dbReference type="RuleBase" id="RU003560"/>
    </source>
</evidence>
<dbReference type="Proteomes" id="UP000605670">
    <property type="component" value="Unassembled WGS sequence"/>
</dbReference>
<protein>
    <submittedName>
        <fullName evidence="5">Aspartate aminotransferase family protein</fullName>
    </submittedName>
</protein>
<dbReference type="SUPFAM" id="SSF53383">
    <property type="entry name" value="PLP-dependent transferases"/>
    <property type="match status" value="1"/>
</dbReference>
<proteinExistence type="inferred from homology"/>
<evidence type="ECO:0000256" key="2">
    <source>
        <dbReference type="ARBA" id="ARBA00008954"/>
    </source>
</evidence>
<evidence type="ECO:0000313" key="5">
    <source>
        <dbReference type="EMBL" id="GGF59062.1"/>
    </source>
</evidence>
<accession>A0A917F9T8</accession>
<comment type="caution">
    <text evidence="5">The sequence shown here is derived from an EMBL/GenBank/DDBJ whole genome shotgun (WGS) entry which is preliminary data.</text>
</comment>
<comment type="cofactor">
    <cofactor evidence="1">
        <name>pyridoxal 5'-phosphate</name>
        <dbReference type="ChEBI" id="CHEBI:597326"/>
    </cofactor>
</comment>
<dbReference type="InterPro" id="IPR015421">
    <property type="entry name" value="PyrdxlP-dep_Trfase_major"/>
</dbReference>
<dbReference type="FunFam" id="3.40.640.10:FF:000004">
    <property type="entry name" value="Acetylornithine aminotransferase"/>
    <property type="match status" value="1"/>
</dbReference>
<sequence length="446" mass="48257">METTTPRPLPADPVREARIRELSRAHVLTSWVAQKAVDPLPLAGGEGSWFWDYQGRRFLDFTSQLVNVNIGYQHPRLTEAIQEAAARITTVAPSFYEESRAEAAAAIAELAPAGMSKVFFTNGGAEGNENAIRMARVHTGRHKVLAAYRSYHGATAGAIALTGEARRWGSEPSIPGVVHFWGPHLYRSEFHATTEQEESERALAHLRHTVEAEGPHLVAAIILETVVGSNGVIPPPAGYLEGVRALCDEHGIMLILDEVMCGFGRAGTWFALDHWGVRPDLIVFAKGVNSGYVPLGGVVLSDEIAATFDERPYPGGLTYSGHALATASAAAAIRIMREERIVENSAEVGERTLGPGLRDLLGRHEIVGDVRGLATFWAVELVADRQTREPLAADKVKAVQQACVSRGLWPLVMGNRVHMVPPCVITHEEAKEGVAMLDEALAEVSA</sequence>
<dbReference type="GO" id="GO:0008483">
    <property type="term" value="F:transaminase activity"/>
    <property type="evidence" value="ECO:0007669"/>
    <property type="project" value="UniProtKB-KW"/>
</dbReference>
<dbReference type="GO" id="GO:0005829">
    <property type="term" value="C:cytosol"/>
    <property type="evidence" value="ECO:0007669"/>
    <property type="project" value="TreeGrafter"/>
</dbReference>
<name>A0A917F9T8_9MICO</name>
<evidence type="ECO:0000256" key="1">
    <source>
        <dbReference type="ARBA" id="ARBA00001933"/>
    </source>
</evidence>
<dbReference type="Pfam" id="PF00202">
    <property type="entry name" value="Aminotran_3"/>
    <property type="match status" value="1"/>
</dbReference>
<comment type="similarity">
    <text evidence="2 4">Belongs to the class-III pyridoxal-phosphate-dependent aminotransferase family.</text>
</comment>
<organism evidence="5 6">
    <name type="scientific">Ornithinimicrobium tianjinense</name>
    <dbReference type="NCBI Taxonomy" id="1195761"/>
    <lineage>
        <taxon>Bacteria</taxon>
        <taxon>Bacillati</taxon>
        <taxon>Actinomycetota</taxon>
        <taxon>Actinomycetes</taxon>
        <taxon>Micrococcales</taxon>
        <taxon>Ornithinimicrobiaceae</taxon>
        <taxon>Ornithinimicrobium</taxon>
    </lineage>
</organism>
<dbReference type="RefSeq" id="WP_188431949.1">
    <property type="nucleotide sequence ID" value="NZ_BAABKH010000006.1"/>
</dbReference>
<dbReference type="CDD" id="cd00610">
    <property type="entry name" value="OAT_like"/>
    <property type="match status" value="1"/>
</dbReference>
<dbReference type="PIRSF" id="PIRSF000521">
    <property type="entry name" value="Transaminase_4ab_Lys_Orn"/>
    <property type="match status" value="1"/>
</dbReference>
<dbReference type="InterPro" id="IPR015424">
    <property type="entry name" value="PyrdxlP-dep_Trfase"/>
</dbReference>
<dbReference type="NCBIfam" id="NF004718">
    <property type="entry name" value="PRK06062.1"/>
    <property type="match status" value="1"/>
</dbReference>
<dbReference type="AlphaFoldDB" id="A0A917F9T8"/>
<dbReference type="GO" id="GO:0030170">
    <property type="term" value="F:pyridoxal phosphate binding"/>
    <property type="evidence" value="ECO:0007669"/>
    <property type="project" value="InterPro"/>
</dbReference>
<dbReference type="InterPro" id="IPR049704">
    <property type="entry name" value="Aminotrans_3_PPA_site"/>
</dbReference>
<dbReference type="PANTHER" id="PTHR43094:SF1">
    <property type="entry name" value="AMINOTRANSFERASE CLASS-III"/>
    <property type="match status" value="1"/>
</dbReference>
<dbReference type="PROSITE" id="PS00600">
    <property type="entry name" value="AA_TRANSFER_CLASS_3"/>
    <property type="match status" value="1"/>
</dbReference>
<reference evidence="5" key="2">
    <citation type="submission" date="2020-09" db="EMBL/GenBank/DDBJ databases">
        <authorList>
            <person name="Sun Q."/>
            <person name="Zhou Y."/>
        </authorList>
    </citation>
    <scope>NUCLEOTIDE SEQUENCE</scope>
    <source>
        <strain evidence="5">CGMCC 1.12160</strain>
    </source>
</reference>
<evidence type="ECO:0000313" key="6">
    <source>
        <dbReference type="Proteomes" id="UP000605670"/>
    </source>
</evidence>
<dbReference type="InterPro" id="IPR005814">
    <property type="entry name" value="Aminotrans_3"/>
</dbReference>
<keyword evidence="6" id="KW-1185">Reference proteome</keyword>
<dbReference type="InterPro" id="IPR015422">
    <property type="entry name" value="PyrdxlP-dep_Trfase_small"/>
</dbReference>